<evidence type="ECO:0000256" key="3">
    <source>
        <dbReference type="ARBA" id="ARBA00022691"/>
    </source>
</evidence>
<sequence length="535" mass="58980">MTRLGSPRSDRNFTVSFSPVRVNRVIKALLGTSNTATRRSWLAAVANLVCHKRPDLAEQLVEVLGVKPAPTKPPATGPQNEGILSGLTIGEIGVCYEALLSRLDRDSRRTSGQFFTPDDAAHFMAEQSLAFPKGTWLDPCCGVGNLAWHLASVSADPAEFIKNRLLLVDQDATALRTAVALIAAEFAAPGDTNAVKALATRATRRDFLSREAPPAHDFVIFNPPYARAPKRTDFETGSCHDLFAYFTERVAKTSRGFIGVTPASYLAAPKFQPLRDVLNRYAKGGDVLVFDNVPDTLFRGYKYGSANTSKTNFVRAAITICSPKASSWRVTPILRWQVADRETMFDQCRKLLVDRRIGPDGEWVKVLAEMTPTWDYLARQTLTVGDLTTTRETRFALDVPLTPRYYISASFQPLNRGSKARLYFENEADRDRAAVVLNSSAAYLWWRGLDGGVTLPKRVLRSTPVPPITGNLEALVGAIRESEANSLVGKMNAGRLNENIKHPLEVVRLLNDAVIPDASRLGLQAVYSNNMFPLK</sequence>
<evidence type="ECO:0000313" key="7">
    <source>
        <dbReference type="Proteomes" id="UP000442535"/>
    </source>
</evidence>
<dbReference type="Gene3D" id="3.40.50.150">
    <property type="entry name" value="Vaccinia Virus protein VP39"/>
    <property type="match status" value="1"/>
</dbReference>
<dbReference type="REBASE" id="415762">
    <property type="entry name" value="M.Mho108840ORF6800P"/>
</dbReference>
<dbReference type="GO" id="GO:0008170">
    <property type="term" value="F:N-methyltransferase activity"/>
    <property type="evidence" value="ECO:0007669"/>
    <property type="project" value="InterPro"/>
</dbReference>
<evidence type="ECO:0000256" key="1">
    <source>
        <dbReference type="ARBA" id="ARBA00022603"/>
    </source>
</evidence>
<keyword evidence="4" id="KW-0680">Restriction system</keyword>
<dbReference type="Pfam" id="PF02384">
    <property type="entry name" value="N6_Mtase"/>
    <property type="match status" value="1"/>
</dbReference>
<dbReference type="EMBL" id="VUMY01000011">
    <property type="protein sequence ID" value="MST49943.1"/>
    <property type="molecule type" value="Genomic_DNA"/>
</dbReference>
<dbReference type="InterPro" id="IPR003356">
    <property type="entry name" value="DNA_methylase_A-5"/>
</dbReference>
<dbReference type="SUPFAM" id="SSF53335">
    <property type="entry name" value="S-adenosyl-L-methionine-dependent methyltransferases"/>
    <property type="match status" value="1"/>
</dbReference>
<dbReference type="PANTHER" id="PTHR33841:SF5">
    <property type="entry name" value="DNA METHYLASE (MODIFICATION METHYLASE) (METHYLTRANSFERASE)-RELATED"/>
    <property type="match status" value="1"/>
</dbReference>
<organism evidence="6 7">
    <name type="scientific">Mobiluncus porci</name>
    <dbReference type="NCBI Taxonomy" id="2652278"/>
    <lineage>
        <taxon>Bacteria</taxon>
        <taxon>Bacillati</taxon>
        <taxon>Actinomycetota</taxon>
        <taxon>Actinomycetes</taxon>
        <taxon>Actinomycetales</taxon>
        <taxon>Actinomycetaceae</taxon>
        <taxon>Mobiluncus</taxon>
    </lineage>
</organism>
<dbReference type="AlphaFoldDB" id="A0A7K0K389"/>
<feature type="domain" description="DNA methylase adenine-specific" evidence="5">
    <location>
        <begin position="92"/>
        <end position="228"/>
    </location>
</feature>
<evidence type="ECO:0000259" key="5">
    <source>
        <dbReference type="Pfam" id="PF02384"/>
    </source>
</evidence>
<keyword evidence="2" id="KW-0808">Transferase</keyword>
<dbReference type="InterPro" id="IPR050953">
    <property type="entry name" value="N4_N6_ade-DNA_methylase"/>
</dbReference>
<gene>
    <name evidence="6" type="ORF">FYJ63_06800</name>
</gene>
<reference evidence="6 7" key="1">
    <citation type="submission" date="2019-08" db="EMBL/GenBank/DDBJ databases">
        <title>In-depth cultivation of the pig gut microbiome towards novel bacterial diversity and tailored functional studies.</title>
        <authorList>
            <person name="Wylensek D."/>
            <person name="Hitch T.C.A."/>
            <person name="Clavel T."/>
        </authorList>
    </citation>
    <scope>NUCLEOTIDE SEQUENCE [LARGE SCALE GENOMIC DNA]</scope>
    <source>
        <strain evidence="6 7">RF-GAM-744-WT-7</strain>
    </source>
</reference>
<keyword evidence="1 6" id="KW-0489">Methyltransferase</keyword>
<comment type="caution">
    <text evidence="6">The sequence shown here is derived from an EMBL/GenBank/DDBJ whole genome shotgun (WGS) entry which is preliminary data.</text>
</comment>
<dbReference type="GO" id="GO:0009007">
    <property type="term" value="F:site-specific DNA-methyltransferase (adenine-specific) activity"/>
    <property type="evidence" value="ECO:0007669"/>
    <property type="project" value="UniProtKB-EC"/>
</dbReference>
<protein>
    <submittedName>
        <fullName evidence="6">N-6 DNA methylase</fullName>
    </submittedName>
</protein>
<evidence type="ECO:0000256" key="2">
    <source>
        <dbReference type="ARBA" id="ARBA00022679"/>
    </source>
</evidence>
<evidence type="ECO:0000313" key="6">
    <source>
        <dbReference type="EMBL" id="MST49943.1"/>
    </source>
</evidence>
<keyword evidence="3" id="KW-0949">S-adenosyl-L-methionine</keyword>
<dbReference type="GO" id="GO:0003677">
    <property type="term" value="F:DNA binding"/>
    <property type="evidence" value="ECO:0007669"/>
    <property type="project" value="InterPro"/>
</dbReference>
<dbReference type="InterPro" id="IPR002052">
    <property type="entry name" value="DNA_methylase_N6_adenine_CS"/>
</dbReference>
<proteinExistence type="predicted"/>
<dbReference type="Proteomes" id="UP000442535">
    <property type="component" value="Unassembled WGS sequence"/>
</dbReference>
<dbReference type="PRINTS" id="PR00507">
    <property type="entry name" value="N12N6MTFRASE"/>
</dbReference>
<dbReference type="PROSITE" id="PS00092">
    <property type="entry name" value="N6_MTASE"/>
    <property type="match status" value="1"/>
</dbReference>
<keyword evidence="7" id="KW-1185">Reference proteome</keyword>
<dbReference type="RefSeq" id="WP_154545108.1">
    <property type="nucleotide sequence ID" value="NZ_VUMY01000011.1"/>
</dbReference>
<dbReference type="GO" id="GO:0009307">
    <property type="term" value="P:DNA restriction-modification system"/>
    <property type="evidence" value="ECO:0007669"/>
    <property type="project" value="UniProtKB-KW"/>
</dbReference>
<dbReference type="PANTHER" id="PTHR33841">
    <property type="entry name" value="DNA METHYLTRANSFERASE YEEA-RELATED"/>
    <property type="match status" value="1"/>
</dbReference>
<dbReference type="GO" id="GO:0032259">
    <property type="term" value="P:methylation"/>
    <property type="evidence" value="ECO:0007669"/>
    <property type="project" value="UniProtKB-KW"/>
</dbReference>
<accession>A0A7K0K389</accession>
<name>A0A7K0K389_9ACTO</name>
<evidence type="ECO:0000256" key="4">
    <source>
        <dbReference type="ARBA" id="ARBA00022747"/>
    </source>
</evidence>
<dbReference type="InterPro" id="IPR029063">
    <property type="entry name" value="SAM-dependent_MTases_sf"/>
</dbReference>